<protein>
    <submittedName>
        <fullName evidence="2">Uncharacterized protein</fullName>
    </submittedName>
</protein>
<feature type="region of interest" description="Disordered" evidence="1">
    <location>
        <begin position="251"/>
        <end position="270"/>
    </location>
</feature>
<accession>A0A514TUX2</accession>
<reference evidence="2" key="1">
    <citation type="submission" date="2019-06" db="EMBL/GenBank/DDBJ databases">
        <title>Complete genome sequence of Aeromonas hydrophila bacteriophage PS1.</title>
        <authorList>
            <person name="Rai S."/>
            <person name="Tyagi A."/>
            <person name="Kumar N."/>
            <person name="Singh N."/>
        </authorList>
    </citation>
    <scope>NUCLEOTIDE SEQUENCE [LARGE SCALE GENOMIC DNA]</scope>
</reference>
<sequence length="270" mass="31033">MQGKEVAGFEGVDKFAHGDLFEFLSKSFAYTEVAGQRVIQTPDGLFVEHVLMEEEYFVENWLTQFAIGHAGDKNYFDMETWNQLTDNFTKGVIVINEQRHPVLIIRKFTEMVLPEDLMEKLAFCSNYASKAKFVTDEAEKTALIKQFAEQVNAITNYAGVDEDSLTSLIPPAFYDKHNVHPLTMKQLIYIRDTYKVAGQSIDPDGDIFKRLETIITRFNKGEKINESDKKFVLEITQNEFLFDYEDHSVEEPISIEKTPSEPEEFNPLAD</sequence>
<organism evidence="2 3">
    <name type="scientific">Aeromonas phage PS1</name>
    <dbReference type="NCBI Taxonomy" id="2591406"/>
    <lineage>
        <taxon>Viruses</taxon>
        <taxon>Duplodnaviria</taxon>
        <taxon>Heunggongvirae</taxon>
        <taxon>Uroviricota</taxon>
        <taxon>Caudoviricetes</taxon>
        <taxon>Chimalliviridae</taxon>
        <taxon>Ferozepurvirus</taxon>
        <taxon>Ferozepurvirus PS1</taxon>
    </lineage>
</organism>
<keyword evidence="3" id="KW-1185">Reference proteome</keyword>
<evidence type="ECO:0000256" key="1">
    <source>
        <dbReference type="SAM" id="MobiDB-lite"/>
    </source>
</evidence>
<name>A0A514TUX2_9CAUD</name>
<evidence type="ECO:0000313" key="2">
    <source>
        <dbReference type="EMBL" id="QDJ96819.1"/>
    </source>
</evidence>
<dbReference type="Proteomes" id="UP000317703">
    <property type="component" value="Segment"/>
</dbReference>
<dbReference type="EMBL" id="MN032614">
    <property type="protein sequence ID" value="QDJ96819.1"/>
    <property type="molecule type" value="Genomic_DNA"/>
</dbReference>
<evidence type="ECO:0000313" key="3">
    <source>
        <dbReference type="Proteomes" id="UP000317703"/>
    </source>
</evidence>
<gene>
    <name evidence="2" type="ORF">PS1_0060</name>
</gene>
<proteinExistence type="predicted"/>